<dbReference type="InterPro" id="IPR001789">
    <property type="entry name" value="Sig_transdc_resp-reg_receiver"/>
</dbReference>
<keyword evidence="5" id="KW-1185">Reference proteome</keyword>
<comment type="caution">
    <text evidence="4">The sequence shown here is derived from an EMBL/GenBank/DDBJ whole genome shotgun (WGS) entry which is preliminary data.</text>
</comment>
<evidence type="ECO:0000313" key="5">
    <source>
        <dbReference type="Proteomes" id="UP000286806"/>
    </source>
</evidence>
<feature type="domain" description="Response regulatory" evidence="3">
    <location>
        <begin position="37"/>
        <end position="155"/>
    </location>
</feature>
<organism evidence="4 5">
    <name type="scientific">Sulfuriferula multivorans</name>
    <dbReference type="NCBI Taxonomy" id="1559896"/>
    <lineage>
        <taxon>Bacteria</taxon>
        <taxon>Pseudomonadati</taxon>
        <taxon>Pseudomonadota</taxon>
        <taxon>Betaproteobacteria</taxon>
        <taxon>Nitrosomonadales</taxon>
        <taxon>Sulfuricellaceae</taxon>
        <taxon>Sulfuriferula</taxon>
    </lineage>
</organism>
<dbReference type="EMBL" id="BGOW01000045">
    <property type="protein sequence ID" value="GBL47502.1"/>
    <property type="molecule type" value="Genomic_DNA"/>
</dbReference>
<evidence type="ECO:0000259" key="3">
    <source>
        <dbReference type="PROSITE" id="PS50110"/>
    </source>
</evidence>
<dbReference type="InterPro" id="IPR011006">
    <property type="entry name" value="CheY-like_superfamily"/>
</dbReference>
<protein>
    <submittedName>
        <fullName evidence="4">Response regulator</fullName>
    </submittedName>
</protein>
<dbReference type="PANTHER" id="PTHR44591">
    <property type="entry name" value="STRESS RESPONSE REGULATOR PROTEIN 1"/>
    <property type="match status" value="1"/>
</dbReference>
<name>A0A401JHQ7_9PROT</name>
<dbReference type="PANTHER" id="PTHR44591:SF25">
    <property type="entry name" value="CHEMOTAXIS TWO-COMPONENT RESPONSE REGULATOR"/>
    <property type="match status" value="1"/>
</dbReference>
<dbReference type="Gene3D" id="3.40.50.2300">
    <property type="match status" value="1"/>
</dbReference>
<reference evidence="4 5" key="1">
    <citation type="journal article" date="2019" name="Front. Microbiol.">
        <title>Genomes of Neutrophilic Sulfur-Oxidizing Chemolithoautotrophs Representing 9 Proteobacterial Species From 8 Genera.</title>
        <authorList>
            <person name="Watanabe T."/>
            <person name="Kojima H."/>
            <person name="Umezawa K."/>
            <person name="Hori C."/>
            <person name="Takasuka T.E."/>
            <person name="Kato Y."/>
            <person name="Fukui M."/>
        </authorList>
    </citation>
    <scope>NUCLEOTIDE SEQUENCE [LARGE SCALE GENOMIC DNA]</scope>
    <source>
        <strain evidence="4 5">TTN</strain>
    </source>
</reference>
<dbReference type="Pfam" id="PF00072">
    <property type="entry name" value="Response_reg"/>
    <property type="match status" value="1"/>
</dbReference>
<proteinExistence type="predicted"/>
<dbReference type="Proteomes" id="UP000286806">
    <property type="component" value="Unassembled WGS sequence"/>
</dbReference>
<dbReference type="SMART" id="SM00448">
    <property type="entry name" value="REC"/>
    <property type="match status" value="1"/>
</dbReference>
<dbReference type="InterPro" id="IPR050595">
    <property type="entry name" value="Bact_response_regulator"/>
</dbReference>
<accession>A0A401JHQ7</accession>
<gene>
    <name evidence="4" type="ORF">SFMTTN_3342</name>
</gene>
<evidence type="ECO:0000256" key="1">
    <source>
        <dbReference type="ARBA" id="ARBA00022553"/>
    </source>
</evidence>
<sequence>MCAMMLISSSSQHLFSFASISHMSVRNIRSAPTYRQTVLIIDDQPMVLAIHTAVMKSISMDLRIVAMTDPKAALEWLGQKQVDLIVTDYRMYQMDGIHFIHAVRDSRIEPMCPIIVVTALKDENIHQQLLKAGVTACLTKPARAAQLSKIARTLLENGRRQYTTR</sequence>
<evidence type="ECO:0000256" key="2">
    <source>
        <dbReference type="PROSITE-ProRule" id="PRU00169"/>
    </source>
</evidence>
<feature type="modified residue" description="4-aspartylphosphate" evidence="2">
    <location>
        <position position="88"/>
    </location>
</feature>
<dbReference type="AlphaFoldDB" id="A0A401JHQ7"/>
<keyword evidence="1 2" id="KW-0597">Phosphoprotein</keyword>
<evidence type="ECO:0000313" key="4">
    <source>
        <dbReference type="EMBL" id="GBL47502.1"/>
    </source>
</evidence>
<dbReference type="PROSITE" id="PS50110">
    <property type="entry name" value="RESPONSE_REGULATORY"/>
    <property type="match status" value="1"/>
</dbReference>
<dbReference type="GO" id="GO:0000160">
    <property type="term" value="P:phosphorelay signal transduction system"/>
    <property type="evidence" value="ECO:0007669"/>
    <property type="project" value="InterPro"/>
</dbReference>
<dbReference type="SUPFAM" id="SSF52172">
    <property type="entry name" value="CheY-like"/>
    <property type="match status" value="1"/>
</dbReference>